<sequence length="89" mass="10596">MSKEVEEEILQMLTEVKDDVIETKDLQRDYHLMIRELVASIRELYTEVKNSRQRIDELEAQVAEQNERIARLEKKIEQREDASGVENIH</sequence>
<dbReference type="RefSeq" id="WP_153724253.1">
    <property type="nucleotide sequence ID" value="NZ_CP045875.1"/>
</dbReference>
<reference evidence="3" key="1">
    <citation type="submission" date="2019-11" db="EMBL/GenBank/DDBJ databases">
        <title>Genome sequence of Heliorestis convoluta strain HH, an alkaliphilic and minimalistic phototrophic bacterium from a soda lake in Egypt.</title>
        <authorList>
            <person name="Dewey E.D."/>
            <person name="Stokes L.M."/>
            <person name="Burchell B.M."/>
            <person name="Shaffer K.N."/>
            <person name="Huntington A.M."/>
            <person name="Baker J.M."/>
            <person name="Nadendla S."/>
            <person name="Giglio M.G."/>
            <person name="Touchman J.W."/>
            <person name="Blankenship R.E."/>
            <person name="Madigan M.T."/>
            <person name="Sattley W.M."/>
        </authorList>
    </citation>
    <scope>NUCLEOTIDE SEQUENCE [LARGE SCALE GENOMIC DNA]</scope>
    <source>
        <strain evidence="3">HH</strain>
    </source>
</reference>
<evidence type="ECO:0000313" key="2">
    <source>
        <dbReference type="EMBL" id="QGG46738.1"/>
    </source>
</evidence>
<dbReference type="Gene3D" id="1.20.5.340">
    <property type="match status" value="1"/>
</dbReference>
<dbReference type="Proteomes" id="UP000366051">
    <property type="component" value="Chromosome"/>
</dbReference>
<accession>A0A5Q2MWG7</accession>
<feature type="coiled-coil region" evidence="1">
    <location>
        <begin position="34"/>
        <end position="82"/>
    </location>
</feature>
<evidence type="ECO:0000256" key="1">
    <source>
        <dbReference type="SAM" id="Coils"/>
    </source>
</evidence>
<name>A0A5Q2MWG7_9FIRM</name>
<dbReference type="SUPFAM" id="SSF58100">
    <property type="entry name" value="Bacterial hemolysins"/>
    <property type="match status" value="1"/>
</dbReference>
<dbReference type="OrthoDB" id="9880534at2"/>
<dbReference type="KEGG" id="hcv:FTV88_0559"/>
<protein>
    <submittedName>
        <fullName evidence="2">Uncharacterized protein</fullName>
    </submittedName>
</protein>
<keyword evidence="3" id="KW-1185">Reference proteome</keyword>
<dbReference type="AlphaFoldDB" id="A0A5Q2MWG7"/>
<dbReference type="EMBL" id="CP045875">
    <property type="protein sequence ID" value="QGG46738.1"/>
    <property type="molecule type" value="Genomic_DNA"/>
</dbReference>
<proteinExistence type="predicted"/>
<organism evidence="2 3">
    <name type="scientific">Heliorestis convoluta</name>
    <dbReference type="NCBI Taxonomy" id="356322"/>
    <lineage>
        <taxon>Bacteria</taxon>
        <taxon>Bacillati</taxon>
        <taxon>Bacillota</taxon>
        <taxon>Clostridia</taxon>
        <taxon>Eubacteriales</taxon>
        <taxon>Heliobacteriaceae</taxon>
        <taxon>Heliorestis</taxon>
    </lineage>
</organism>
<evidence type="ECO:0000313" key="3">
    <source>
        <dbReference type="Proteomes" id="UP000366051"/>
    </source>
</evidence>
<gene>
    <name evidence="2" type="ORF">FTV88_0559</name>
</gene>
<keyword evidence="1" id="KW-0175">Coiled coil</keyword>